<comment type="caution">
    <text evidence="1">The sequence shown here is derived from an EMBL/GenBank/DDBJ whole genome shotgun (WGS) entry which is preliminary data.</text>
</comment>
<proteinExistence type="predicted"/>
<accession>A0A420DMF9</accession>
<reference evidence="1 2" key="1">
    <citation type="submission" date="2018-09" db="EMBL/GenBank/DDBJ databases">
        <title>Genomic Encyclopedia of Archaeal and Bacterial Type Strains, Phase II (KMG-II): from individual species to whole genera.</title>
        <authorList>
            <person name="Goeker M."/>
        </authorList>
    </citation>
    <scope>NUCLEOTIDE SEQUENCE [LARGE SCALE GENOMIC DNA]</scope>
    <source>
        <strain evidence="1 2">DSM 26283</strain>
    </source>
</reference>
<dbReference type="EMBL" id="RAQJ01000002">
    <property type="protein sequence ID" value="RKE95378.1"/>
    <property type="molecule type" value="Genomic_DNA"/>
</dbReference>
<evidence type="ECO:0000313" key="1">
    <source>
        <dbReference type="EMBL" id="RKE95378.1"/>
    </source>
</evidence>
<name>A0A420DMF9_9FLAO</name>
<dbReference type="AlphaFoldDB" id="A0A420DMF9"/>
<gene>
    <name evidence="1" type="ORF">BXY80_1565</name>
</gene>
<sequence length="43" mass="4802">MTNEVFIKSYIAKNNINSVHPKNSRVGKQNSSVCQFSCSNIIT</sequence>
<dbReference type="Proteomes" id="UP000284892">
    <property type="component" value="Unassembled WGS sequence"/>
</dbReference>
<keyword evidence="2" id="KW-1185">Reference proteome</keyword>
<evidence type="ECO:0000313" key="2">
    <source>
        <dbReference type="Proteomes" id="UP000284892"/>
    </source>
</evidence>
<protein>
    <submittedName>
        <fullName evidence="1">Uncharacterized protein</fullName>
    </submittedName>
</protein>
<organism evidence="1 2">
    <name type="scientific">Ichthyenterobacterium magnum</name>
    <dbReference type="NCBI Taxonomy" id="1230530"/>
    <lineage>
        <taxon>Bacteria</taxon>
        <taxon>Pseudomonadati</taxon>
        <taxon>Bacteroidota</taxon>
        <taxon>Flavobacteriia</taxon>
        <taxon>Flavobacteriales</taxon>
        <taxon>Flavobacteriaceae</taxon>
        <taxon>Ichthyenterobacterium</taxon>
    </lineage>
</organism>